<sequence length="203" mass="23039">MFPTAGHQMDLNHLWQQVQELSAILAQNRESTAGLVRRADEIRSRTSSGEALPHLRESNGEANGTHDVDFEAESRALRQENHDLQTENEDLSLLVQDYETVLDKVLEGLRVYAHEHTVSTINIHQTYTNQLASERQANAVLRQNETESQARLTRISKMLREAYEQDTALEPDILIEGLKVENEALREALGLSKEDEEEEISPV</sequence>
<feature type="compositionally biased region" description="Basic and acidic residues" evidence="1">
    <location>
        <begin position="53"/>
        <end position="65"/>
    </location>
</feature>
<evidence type="ECO:0000256" key="1">
    <source>
        <dbReference type="SAM" id="MobiDB-lite"/>
    </source>
</evidence>
<feature type="region of interest" description="Disordered" evidence="1">
    <location>
        <begin position="39"/>
        <end position="65"/>
    </location>
</feature>
<dbReference type="EMBL" id="ML120554">
    <property type="protein sequence ID" value="RPA89837.1"/>
    <property type="molecule type" value="Genomic_DNA"/>
</dbReference>
<evidence type="ECO:0000313" key="3">
    <source>
        <dbReference type="Proteomes" id="UP000276215"/>
    </source>
</evidence>
<dbReference type="PANTHER" id="PTHR39472:SF1">
    <property type="entry name" value="EXPRESSED PROTEIN"/>
    <property type="match status" value="1"/>
</dbReference>
<gene>
    <name evidence="2" type="ORF">L873DRAFT_1720365</name>
</gene>
<dbReference type="AlphaFoldDB" id="A0A3N4IXZ0"/>
<organism evidence="2 3">
    <name type="scientific">Choiromyces venosus 120613-1</name>
    <dbReference type="NCBI Taxonomy" id="1336337"/>
    <lineage>
        <taxon>Eukaryota</taxon>
        <taxon>Fungi</taxon>
        <taxon>Dikarya</taxon>
        <taxon>Ascomycota</taxon>
        <taxon>Pezizomycotina</taxon>
        <taxon>Pezizomycetes</taxon>
        <taxon>Pezizales</taxon>
        <taxon>Tuberaceae</taxon>
        <taxon>Choiromyces</taxon>
    </lineage>
</organism>
<accession>A0A3N4IXZ0</accession>
<name>A0A3N4IXZ0_9PEZI</name>
<evidence type="ECO:0000313" key="2">
    <source>
        <dbReference type="EMBL" id="RPA89837.1"/>
    </source>
</evidence>
<dbReference type="PANTHER" id="PTHR39472">
    <property type="entry name" value="EXPRESSED PROTEIN"/>
    <property type="match status" value="1"/>
</dbReference>
<reference evidence="2 3" key="1">
    <citation type="journal article" date="2018" name="Nat. Ecol. Evol.">
        <title>Pezizomycetes genomes reveal the molecular basis of ectomycorrhizal truffle lifestyle.</title>
        <authorList>
            <person name="Murat C."/>
            <person name="Payen T."/>
            <person name="Noel B."/>
            <person name="Kuo A."/>
            <person name="Morin E."/>
            <person name="Chen J."/>
            <person name="Kohler A."/>
            <person name="Krizsan K."/>
            <person name="Balestrini R."/>
            <person name="Da Silva C."/>
            <person name="Montanini B."/>
            <person name="Hainaut M."/>
            <person name="Levati E."/>
            <person name="Barry K.W."/>
            <person name="Belfiori B."/>
            <person name="Cichocki N."/>
            <person name="Clum A."/>
            <person name="Dockter R.B."/>
            <person name="Fauchery L."/>
            <person name="Guy J."/>
            <person name="Iotti M."/>
            <person name="Le Tacon F."/>
            <person name="Lindquist E.A."/>
            <person name="Lipzen A."/>
            <person name="Malagnac F."/>
            <person name="Mello A."/>
            <person name="Molinier V."/>
            <person name="Miyauchi S."/>
            <person name="Poulain J."/>
            <person name="Riccioni C."/>
            <person name="Rubini A."/>
            <person name="Sitrit Y."/>
            <person name="Splivallo R."/>
            <person name="Traeger S."/>
            <person name="Wang M."/>
            <person name="Zifcakova L."/>
            <person name="Wipf D."/>
            <person name="Zambonelli A."/>
            <person name="Paolocci F."/>
            <person name="Nowrousian M."/>
            <person name="Ottonello S."/>
            <person name="Baldrian P."/>
            <person name="Spatafora J.W."/>
            <person name="Henrissat B."/>
            <person name="Nagy L.G."/>
            <person name="Aury J.M."/>
            <person name="Wincker P."/>
            <person name="Grigoriev I.V."/>
            <person name="Bonfante P."/>
            <person name="Martin F.M."/>
        </authorList>
    </citation>
    <scope>NUCLEOTIDE SEQUENCE [LARGE SCALE GENOMIC DNA]</scope>
    <source>
        <strain evidence="2 3">120613-1</strain>
    </source>
</reference>
<dbReference type="STRING" id="1336337.A0A3N4IXZ0"/>
<proteinExistence type="predicted"/>
<keyword evidence="3" id="KW-1185">Reference proteome</keyword>
<protein>
    <submittedName>
        <fullName evidence="2">Uncharacterized protein</fullName>
    </submittedName>
</protein>
<dbReference type="OrthoDB" id="21214at2759"/>
<dbReference type="Proteomes" id="UP000276215">
    <property type="component" value="Unassembled WGS sequence"/>
</dbReference>